<dbReference type="Proteomes" id="UP000663862">
    <property type="component" value="Unassembled WGS sequence"/>
</dbReference>
<keyword evidence="3" id="KW-1133">Transmembrane helix</keyword>
<dbReference type="Gene3D" id="2.40.10.500">
    <property type="match status" value="1"/>
</dbReference>
<evidence type="ECO:0000256" key="2">
    <source>
        <dbReference type="PROSITE-ProRule" id="PRU00504"/>
    </source>
</evidence>
<dbReference type="InterPro" id="IPR011042">
    <property type="entry name" value="6-blade_b-propeller_TolB-like"/>
</dbReference>
<name>A0A820WI45_9BILA</name>
<comment type="caution">
    <text evidence="4">The sequence shown here is derived from an EMBL/GenBank/DDBJ whole genome shotgun (WGS) entry which is preliminary data.</text>
</comment>
<evidence type="ECO:0000313" key="4">
    <source>
        <dbReference type="EMBL" id="CAF4517794.1"/>
    </source>
</evidence>
<feature type="transmembrane region" description="Helical" evidence="3">
    <location>
        <begin position="76"/>
        <end position="109"/>
    </location>
</feature>
<dbReference type="Pfam" id="PF01436">
    <property type="entry name" value="NHL"/>
    <property type="match status" value="3"/>
</dbReference>
<feature type="repeat" description="NHL" evidence="2">
    <location>
        <begin position="422"/>
        <end position="458"/>
    </location>
</feature>
<dbReference type="EMBL" id="CAJOBQ010001813">
    <property type="protein sequence ID" value="CAF4517794.1"/>
    <property type="molecule type" value="Genomic_DNA"/>
</dbReference>
<proteinExistence type="predicted"/>
<keyword evidence="3" id="KW-0812">Transmembrane</keyword>
<keyword evidence="1" id="KW-0677">Repeat</keyword>
<dbReference type="PANTHER" id="PTHR24104:SF25">
    <property type="entry name" value="PROTEIN LIN-41"/>
    <property type="match status" value="1"/>
</dbReference>
<reference evidence="4" key="1">
    <citation type="submission" date="2021-02" db="EMBL/GenBank/DDBJ databases">
        <authorList>
            <person name="Nowell W R."/>
        </authorList>
    </citation>
    <scope>NUCLEOTIDE SEQUENCE</scope>
</reference>
<dbReference type="PANTHER" id="PTHR24104">
    <property type="entry name" value="E3 UBIQUITIN-PROTEIN LIGASE NHLRC1-RELATED"/>
    <property type="match status" value="1"/>
</dbReference>
<evidence type="ECO:0000313" key="5">
    <source>
        <dbReference type="Proteomes" id="UP000663862"/>
    </source>
</evidence>
<protein>
    <recommendedName>
        <fullName evidence="6">NHL repeat containing protein</fullName>
    </recommendedName>
</protein>
<keyword evidence="3" id="KW-0472">Membrane</keyword>
<dbReference type="CDD" id="cd05819">
    <property type="entry name" value="NHL"/>
    <property type="match status" value="1"/>
</dbReference>
<dbReference type="Gene3D" id="2.120.10.30">
    <property type="entry name" value="TolB, C-terminal domain"/>
    <property type="match status" value="2"/>
</dbReference>
<accession>A0A820WI45</accession>
<dbReference type="GO" id="GO:0008270">
    <property type="term" value="F:zinc ion binding"/>
    <property type="evidence" value="ECO:0007669"/>
    <property type="project" value="UniProtKB-KW"/>
</dbReference>
<evidence type="ECO:0000256" key="3">
    <source>
        <dbReference type="SAM" id="Phobius"/>
    </source>
</evidence>
<dbReference type="AlphaFoldDB" id="A0A820WI45"/>
<gene>
    <name evidence="4" type="ORF">TSG867_LOCUS22351</name>
</gene>
<evidence type="ECO:0000256" key="1">
    <source>
        <dbReference type="ARBA" id="ARBA00022737"/>
    </source>
</evidence>
<dbReference type="SUPFAM" id="SSF101898">
    <property type="entry name" value="NHL repeat"/>
    <property type="match status" value="1"/>
</dbReference>
<evidence type="ECO:0008006" key="6">
    <source>
        <dbReference type="Google" id="ProtNLM"/>
    </source>
</evidence>
<dbReference type="PROSITE" id="PS51125">
    <property type="entry name" value="NHL"/>
    <property type="match status" value="2"/>
</dbReference>
<dbReference type="InterPro" id="IPR001258">
    <property type="entry name" value="NHL_repeat"/>
</dbReference>
<organism evidence="4 5">
    <name type="scientific">Rotaria socialis</name>
    <dbReference type="NCBI Taxonomy" id="392032"/>
    <lineage>
        <taxon>Eukaryota</taxon>
        <taxon>Metazoa</taxon>
        <taxon>Spiralia</taxon>
        <taxon>Gnathifera</taxon>
        <taxon>Rotifera</taxon>
        <taxon>Eurotatoria</taxon>
        <taxon>Bdelloidea</taxon>
        <taxon>Philodinida</taxon>
        <taxon>Philodinidae</taxon>
        <taxon>Rotaria</taxon>
    </lineage>
</organism>
<feature type="repeat" description="NHL" evidence="2">
    <location>
        <begin position="220"/>
        <end position="259"/>
    </location>
</feature>
<sequence length="468" mass="50075">MSSNLEHNLGIFITNKDRSNTTVKMTDYQIISNQSITNDNSAQTDRHFDMRDRATFIREHHRYLKRKKNERYCGGYCCFVCCSPLGIIIAIFTAILVAAAIAAMLLALVTSQKIVITTTSMTTTTTTMTTTTTTTATTTMPCISVGINGLNIPICATWNQTGITVAGNQNTAAGSNLASLAYPIDIFVDNNYTLFVADGNNNRIVMYYENAASGILVAGTSTGSGSSQLNQPKGISVDQTGAVVVGDTSNYRIQKFPYGSMVATTVTANSGSSPLGITRDLHTDCNDDIYVTDSDNNRVVMFYQSSSIGVVVAGNNGAGSAANQFSTPYGSFIDQNGTLYVADYGNHRVQMWPAGATSGITVAGITGSYGSSLMHLNYPDAVIVDNNGYIYIADSVNNRIMKWTTNYTIGGVCVVGCTTIAGSSPTHLNSPRDIRFDPSGNIYVSDQGNNRIQKFMIELPASSCPISG</sequence>
<dbReference type="InterPro" id="IPR050952">
    <property type="entry name" value="TRIM-NHL_E3_ligases"/>
</dbReference>